<dbReference type="Proteomes" id="UP000295122">
    <property type="component" value="Unassembled WGS sequence"/>
</dbReference>
<reference evidence="1 2" key="1">
    <citation type="submission" date="2019-03" db="EMBL/GenBank/DDBJ databases">
        <title>Genomic Encyclopedia of Type Strains, Phase IV (KMG-IV): sequencing the most valuable type-strain genomes for metagenomic binning, comparative biology and taxonomic classification.</title>
        <authorList>
            <person name="Goeker M."/>
        </authorList>
    </citation>
    <scope>NUCLEOTIDE SEQUENCE [LARGE SCALE GENOMIC DNA]</scope>
    <source>
        <strain evidence="1 2">DSM 25903</strain>
    </source>
</reference>
<keyword evidence="1" id="KW-0378">Hydrolase</keyword>
<dbReference type="EMBL" id="SNZR01000011">
    <property type="protein sequence ID" value="TDR94010.1"/>
    <property type="molecule type" value="Genomic_DNA"/>
</dbReference>
<dbReference type="Pfam" id="PF05013">
    <property type="entry name" value="FGase"/>
    <property type="match status" value="1"/>
</dbReference>
<dbReference type="RefSeq" id="WP_133768959.1">
    <property type="nucleotide sequence ID" value="NZ_SNZR01000011.1"/>
</dbReference>
<organism evidence="1 2">
    <name type="scientific">Enterovirga rhinocerotis</name>
    <dbReference type="NCBI Taxonomy" id="1339210"/>
    <lineage>
        <taxon>Bacteria</taxon>
        <taxon>Pseudomonadati</taxon>
        <taxon>Pseudomonadota</taxon>
        <taxon>Alphaproteobacteria</taxon>
        <taxon>Hyphomicrobiales</taxon>
        <taxon>Methylobacteriaceae</taxon>
        <taxon>Enterovirga</taxon>
    </lineage>
</organism>
<name>A0A4R7C616_9HYPH</name>
<keyword evidence="2" id="KW-1185">Reference proteome</keyword>
<dbReference type="SUPFAM" id="SSF53187">
    <property type="entry name" value="Zn-dependent exopeptidases"/>
    <property type="match status" value="1"/>
</dbReference>
<comment type="caution">
    <text evidence="1">The sequence shown here is derived from an EMBL/GenBank/DDBJ whole genome shotgun (WGS) entry which is preliminary data.</text>
</comment>
<protein>
    <submittedName>
        <fullName evidence="1">N-formylglutamate amidohydrolase</fullName>
    </submittedName>
</protein>
<proteinExistence type="predicted"/>
<dbReference type="AlphaFoldDB" id="A0A4R7C616"/>
<sequence length="296" mass="32873">MTRFRPDPEFDPPFDVAEPTRQLAPFVFNAPHSGSVYPQALLDASVLDARGLRRSEDAFVDRLFAAVVPLGAPLMSARFPRAYLDVNREELELDPRMFEGRLPARANTRSMRVAGGLGTVPRIVADGHEIYRRRLPVEEALRRIETLYRPYHRALDLLIGRTIERFGQSVLIDCHSMPSGSLGRDEAKAEIVLGDRYGTSCAPALTETVERALQARGFTVIRNKPYAGGFITEHYGAPPIGRHALQIEINRAIYMDERTLTPLPAFADVAGRLTAVCSEVMATLELHPPGLRMAAE</sequence>
<dbReference type="InterPro" id="IPR007709">
    <property type="entry name" value="N-FG_amidohydro"/>
</dbReference>
<dbReference type="OrthoDB" id="9802050at2"/>
<dbReference type="GO" id="GO:0016787">
    <property type="term" value="F:hydrolase activity"/>
    <property type="evidence" value="ECO:0007669"/>
    <property type="project" value="UniProtKB-KW"/>
</dbReference>
<evidence type="ECO:0000313" key="2">
    <source>
        <dbReference type="Proteomes" id="UP000295122"/>
    </source>
</evidence>
<gene>
    <name evidence="1" type="ORF">EV668_1279</name>
</gene>
<dbReference type="Gene3D" id="3.40.630.40">
    <property type="entry name" value="Zn-dependent exopeptidases"/>
    <property type="match status" value="1"/>
</dbReference>
<accession>A0A4R7C616</accession>
<evidence type="ECO:0000313" key="1">
    <source>
        <dbReference type="EMBL" id="TDR94010.1"/>
    </source>
</evidence>